<organism evidence="2">
    <name type="scientific">Cryptosporidium hominis</name>
    <dbReference type="NCBI Taxonomy" id="237895"/>
    <lineage>
        <taxon>Eukaryota</taxon>
        <taxon>Sar</taxon>
        <taxon>Alveolata</taxon>
        <taxon>Apicomplexa</taxon>
        <taxon>Conoidasida</taxon>
        <taxon>Coccidia</taxon>
        <taxon>Eucoccidiorida</taxon>
        <taxon>Eimeriorina</taxon>
        <taxon>Cryptosporidiidae</taxon>
        <taxon>Cryptosporidium</taxon>
    </lineage>
</organism>
<dbReference type="VEuPathDB" id="CryptoDB:Chro.40453"/>
<protein>
    <submittedName>
        <fullName evidence="2">Uncharacterized protein</fullName>
    </submittedName>
</protein>
<dbReference type="EMBL" id="LN877950">
    <property type="protein sequence ID" value="CUV05840.1"/>
    <property type="molecule type" value="Genomic_DNA"/>
</dbReference>
<dbReference type="Proteomes" id="UP000199752">
    <property type="component" value="Chromosome 4"/>
</dbReference>
<proteinExistence type="predicted"/>
<evidence type="ECO:0000313" key="2">
    <source>
        <dbReference type="EMBL" id="CUV05840.1"/>
    </source>
</evidence>
<sequence length="157" mass="18890">MDKLEMSNECKNCESYKNEINKLRKEIYNISKSNINSQRLLEEKYTIQVQQFQEENYKLKKTVQEYEEYKHKSEIYYEEVNNTLIVAKSKLKELHERITFLEKSNSELEYKYNEAKSLLSILVEHNNYNSEFSSNKIPIKENQSNYIYQIDSNSISI</sequence>
<dbReference type="VEuPathDB" id="CryptoDB:CHUDEA4_3960"/>
<dbReference type="AlphaFoldDB" id="A0A0S4TEN3"/>
<name>A0A0S4TEN3_CRYHO</name>
<dbReference type="VEuPathDB" id="CryptoDB:ChTU502y2012_380g0010"/>
<gene>
    <name evidence="2" type="ORF">CHUDEA4_3960</name>
</gene>
<feature type="coiled-coil region" evidence="1">
    <location>
        <begin position="6"/>
        <end position="111"/>
    </location>
</feature>
<evidence type="ECO:0000256" key="1">
    <source>
        <dbReference type="SAM" id="Coils"/>
    </source>
</evidence>
<dbReference type="VEuPathDB" id="CryptoDB:GY17_00003361"/>
<accession>A0A0S4TEN3</accession>
<keyword evidence="1" id="KW-0175">Coiled coil</keyword>
<reference evidence="2" key="1">
    <citation type="submission" date="2015-08" db="EMBL/GenBank/DDBJ databases">
        <authorList>
            <person name="Babu N.S."/>
            <person name="Beckwith C.J."/>
            <person name="Beseler K.G."/>
            <person name="Brison A."/>
            <person name="Carone J.V."/>
            <person name="Caskin T.P."/>
            <person name="Diamond M."/>
            <person name="Durham M.E."/>
            <person name="Foxe J.M."/>
            <person name="Go M."/>
            <person name="Henderson B.A."/>
            <person name="Jones I.B."/>
            <person name="McGettigan J.A."/>
            <person name="Micheletti S.J."/>
            <person name="Nasrallah M.E."/>
            <person name="Ortiz D."/>
            <person name="Piller C.R."/>
            <person name="Privatt S.R."/>
            <person name="Schneider S.L."/>
            <person name="Sharp S."/>
            <person name="Smith T.C."/>
            <person name="Stanton J.D."/>
            <person name="Ullery H.E."/>
            <person name="Wilson R.J."/>
            <person name="Serrano M.G."/>
            <person name="Buck G."/>
            <person name="Lee V."/>
            <person name="Wang Y."/>
            <person name="Carvalho R."/>
            <person name="Voegtly L."/>
            <person name="Shi R."/>
            <person name="Duckworth R."/>
            <person name="Johnson A."/>
            <person name="Loviza R."/>
            <person name="Walstead R."/>
            <person name="Shah Z."/>
            <person name="Kiflezghi M."/>
            <person name="Wade K."/>
            <person name="Ball S.L."/>
            <person name="Bradley K.W."/>
            <person name="Asai D.J."/>
            <person name="Bowman C.A."/>
            <person name="Russell D.A."/>
            <person name="Pope W.H."/>
            <person name="Jacobs-Sera D."/>
            <person name="Hendrix R.W."/>
            <person name="Hatfull G.F."/>
        </authorList>
    </citation>
    <scope>NUCLEOTIDE SEQUENCE [LARGE SCALE GENOMIC DNA]</scope>
</reference>